<dbReference type="Proteomes" id="UP000887023">
    <property type="component" value="Chromosome"/>
</dbReference>
<proteinExistence type="predicted"/>
<organism evidence="1 2">
    <name type="scientific">Skermania pinensis</name>
    <dbReference type="NCBI Taxonomy" id="39122"/>
    <lineage>
        <taxon>Bacteria</taxon>
        <taxon>Bacillati</taxon>
        <taxon>Actinomycetota</taxon>
        <taxon>Actinomycetes</taxon>
        <taxon>Mycobacteriales</taxon>
        <taxon>Gordoniaceae</taxon>
        <taxon>Skermania</taxon>
    </lineage>
</organism>
<evidence type="ECO:0000313" key="2">
    <source>
        <dbReference type="Proteomes" id="UP000887023"/>
    </source>
</evidence>
<sequence>MTATSVELEARVAALEASQADYRAVLTAVNMLSVQTAERFEQVDRKIDAVEQRLGAKVDDTNARVRSIEEHLAEMKDLIVQGFERGPA</sequence>
<name>A0ABX8S8F6_9ACTN</name>
<accession>A0ABX8S8F6</accession>
<evidence type="ECO:0000313" key="1">
    <source>
        <dbReference type="EMBL" id="QXQ14092.1"/>
    </source>
</evidence>
<keyword evidence="2" id="KW-1185">Reference proteome</keyword>
<dbReference type="EMBL" id="CP079105">
    <property type="protein sequence ID" value="QXQ14092.1"/>
    <property type="molecule type" value="Genomic_DNA"/>
</dbReference>
<dbReference type="RefSeq" id="WP_066467038.1">
    <property type="nucleotide sequence ID" value="NZ_CBCRUZ010000010.1"/>
</dbReference>
<gene>
    <name evidence="1" type="ORF">KV203_01120</name>
</gene>
<dbReference type="Gene3D" id="3.90.20.10">
    <property type="match status" value="1"/>
</dbReference>
<protein>
    <submittedName>
        <fullName evidence="1">Uncharacterized protein</fullName>
    </submittedName>
</protein>
<reference evidence="1" key="1">
    <citation type="submission" date="2021-07" db="EMBL/GenBank/DDBJ databases">
        <title>Candidatus Kaistella beijingensis sp. nov. isolated from a municipal wastewater treatment plant is involved in sludge foaming.</title>
        <authorList>
            <person name="Song Y."/>
            <person name="Liu S.-J."/>
        </authorList>
    </citation>
    <scope>NUCLEOTIDE SEQUENCE</scope>
    <source>
        <strain evidence="1">DSM 43998</strain>
    </source>
</reference>